<dbReference type="InterPro" id="IPR041633">
    <property type="entry name" value="Polbeta"/>
</dbReference>
<dbReference type="Proteomes" id="UP000001402">
    <property type="component" value="Chromosome"/>
</dbReference>
<dbReference type="eggNOG" id="COG1708">
    <property type="taxonomic scope" value="Bacteria"/>
</dbReference>
<dbReference type="InterPro" id="IPR052930">
    <property type="entry name" value="TA_antitoxin_MntA"/>
</dbReference>
<evidence type="ECO:0000259" key="1">
    <source>
        <dbReference type="Pfam" id="PF18765"/>
    </source>
</evidence>
<evidence type="ECO:0000313" key="2">
    <source>
        <dbReference type="EMBL" id="ADU43488.1"/>
    </source>
</evidence>
<dbReference type="SUPFAM" id="SSF81301">
    <property type="entry name" value="Nucleotidyltransferase"/>
    <property type="match status" value="1"/>
</dbReference>
<proteinExistence type="predicted"/>
<evidence type="ECO:0000313" key="3">
    <source>
        <dbReference type="Proteomes" id="UP000001402"/>
    </source>
</evidence>
<dbReference type="InterPro" id="IPR043519">
    <property type="entry name" value="NT_sf"/>
</dbReference>
<dbReference type="Gene3D" id="3.30.460.10">
    <property type="entry name" value="Beta Polymerase, domain 2"/>
    <property type="match status" value="1"/>
</dbReference>
<dbReference type="BioCyc" id="RPAL652103:RPDX1_RS09225-MONOMER"/>
<dbReference type="EMBL" id="CP002418">
    <property type="protein sequence ID" value="ADU43488.1"/>
    <property type="molecule type" value="Genomic_DNA"/>
</dbReference>
<feature type="domain" description="Polymerase beta nucleotidyltransferase" evidence="1">
    <location>
        <begin position="31"/>
        <end position="98"/>
    </location>
</feature>
<gene>
    <name evidence="2" type="ordered locus">Rpdx1_1876</name>
</gene>
<dbReference type="AlphaFoldDB" id="E6VMJ8"/>
<accession>E6VMJ8</accession>
<dbReference type="PANTHER" id="PTHR43852:SF2">
    <property type="entry name" value="PROTEIN ADENYLYLTRANSFERASE MNTA"/>
    <property type="match status" value="1"/>
</dbReference>
<dbReference type="Pfam" id="PF18765">
    <property type="entry name" value="Polbeta"/>
    <property type="match status" value="1"/>
</dbReference>
<dbReference type="STRING" id="652103.Rpdx1_1876"/>
<reference evidence="2" key="1">
    <citation type="submission" date="2010-12" db="EMBL/GenBank/DDBJ databases">
        <title>Complete sequence of Rhodopseudomonas palustris DX-1.</title>
        <authorList>
            <consortium name="US DOE Joint Genome Institute"/>
            <person name="Lucas S."/>
            <person name="Copeland A."/>
            <person name="Lapidus A."/>
            <person name="Cheng J.-F."/>
            <person name="Goodwin L."/>
            <person name="Pitluck S."/>
            <person name="Misra M."/>
            <person name="Chertkov O."/>
            <person name="Detter J.C."/>
            <person name="Han C."/>
            <person name="Tapia R."/>
            <person name="Land M."/>
            <person name="Hauser L."/>
            <person name="Kyrpides N."/>
            <person name="Ivanova N."/>
            <person name="Ovchinnikova G."/>
            <person name="Logan B."/>
            <person name="Oda Y."/>
            <person name="Harwood C."/>
            <person name="Woyke T."/>
        </authorList>
    </citation>
    <scope>NUCLEOTIDE SEQUENCE [LARGE SCALE GENOMIC DNA]</scope>
    <source>
        <strain evidence="2">DX-1</strain>
    </source>
</reference>
<dbReference type="CDD" id="cd05403">
    <property type="entry name" value="NT_KNTase_like"/>
    <property type="match status" value="1"/>
</dbReference>
<name>E6VMJ8_RHOPX</name>
<organism evidence="2 3">
    <name type="scientific">Rhodopseudomonas palustris (strain DX-1)</name>
    <dbReference type="NCBI Taxonomy" id="652103"/>
    <lineage>
        <taxon>Bacteria</taxon>
        <taxon>Pseudomonadati</taxon>
        <taxon>Pseudomonadota</taxon>
        <taxon>Alphaproteobacteria</taxon>
        <taxon>Hyphomicrobiales</taxon>
        <taxon>Nitrobacteraceae</taxon>
        <taxon>Rhodopseudomonas</taxon>
    </lineage>
</organism>
<dbReference type="HOGENOM" id="CLU_130257_5_2_5"/>
<dbReference type="PANTHER" id="PTHR43852">
    <property type="entry name" value="NUCLEOTIDYLTRANSFERASE"/>
    <property type="match status" value="1"/>
</dbReference>
<protein>
    <submittedName>
        <fullName evidence="2">DNA polymerase beta domain protein region</fullName>
    </submittedName>
</protein>
<sequence>MTPPMPKLDLRPEHRAMVHDILATQIPDRDVVVFGSRARGNAKPHSDLDLAVLGDDPLGLHKMAELKEAFEESDLPFKVDVVEWAQTDARFRAVIRRDAVQVQAASASTP</sequence>
<dbReference type="KEGG" id="rpx:Rpdx1_1876"/>